<dbReference type="SUPFAM" id="SSF69593">
    <property type="entry name" value="Glycerol-3-phosphate (1)-acyltransferase"/>
    <property type="match status" value="1"/>
</dbReference>
<dbReference type="InterPro" id="IPR032098">
    <property type="entry name" value="Acyltransf_C"/>
</dbReference>
<dbReference type="GO" id="GO:0012505">
    <property type="term" value="C:endomembrane system"/>
    <property type="evidence" value="ECO:0007669"/>
    <property type="project" value="TreeGrafter"/>
</dbReference>
<feature type="domain" description="Phospholipid/glycerol acyltransferase" evidence="5">
    <location>
        <begin position="83"/>
        <end position="175"/>
    </location>
</feature>
<dbReference type="OrthoDB" id="189226at2759"/>
<dbReference type="RefSeq" id="XP_007914779.1">
    <property type="nucleotide sequence ID" value="XM_007916588.1"/>
</dbReference>
<accession>R8BM64</accession>
<dbReference type="EMBL" id="KB933084">
    <property type="protein sequence ID" value="EOO00468.1"/>
    <property type="molecule type" value="Genomic_DNA"/>
</dbReference>
<organism evidence="6 7">
    <name type="scientific">Phaeoacremonium minimum (strain UCR-PA7)</name>
    <name type="common">Esca disease fungus</name>
    <name type="synonym">Togninia minima</name>
    <dbReference type="NCBI Taxonomy" id="1286976"/>
    <lineage>
        <taxon>Eukaryota</taxon>
        <taxon>Fungi</taxon>
        <taxon>Dikarya</taxon>
        <taxon>Ascomycota</taxon>
        <taxon>Pezizomycotina</taxon>
        <taxon>Sordariomycetes</taxon>
        <taxon>Sordariomycetidae</taxon>
        <taxon>Togniniales</taxon>
        <taxon>Togniniaceae</taxon>
        <taxon>Phaeoacremonium</taxon>
    </lineage>
</organism>
<keyword evidence="4" id="KW-1133">Transmembrane helix</keyword>
<gene>
    <name evidence="6" type="ORF">UCRPA7_4042</name>
</gene>
<dbReference type="Pfam" id="PF16076">
    <property type="entry name" value="Acyltransf_C"/>
    <property type="match status" value="1"/>
</dbReference>
<dbReference type="PANTHER" id="PTHR10983">
    <property type="entry name" value="1-ACYLGLYCEROL-3-PHOSPHATE ACYLTRANSFERASE-RELATED"/>
    <property type="match status" value="1"/>
</dbReference>
<sequence length="275" mass="31198">MAGNIFTHIRGILIVTPWVILLFFQDLLLSLLLLIKPFNPSLAYNLACPIVYSCWIMIQWFFTSVNGAHITISGDPLVPDESAVVLCNHVGWSDFYMIQACAIKAGMLGGTRYFAKAQLKKVPLLGWGMIAAGLVSFSEGTRFTPKKYAESVAWCDSTGRPQPQHLLYPRTRGFIQTVQHLRQAPHVKAVYDLTIVYQHGDKFGAAPEFWSTLSVPHLSDVEGYRFEVHVRRFAMDTLPREDAELASWIEARWLEKGQWLEQKRVEWSGKEKGVK</sequence>
<dbReference type="Pfam" id="PF01553">
    <property type="entry name" value="Acyltransferase"/>
    <property type="match status" value="1"/>
</dbReference>
<evidence type="ECO:0000256" key="1">
    <source>
        <dbReference type="ARBA" id="ARBA00008655"/>
    </source>
</evidence>
<dbReference type="GeneID" id="19324453"/>
<comment type="similarity">
    <text evidence="1">Belongs to the 1-acyl-sn-glycerol-3-phosphate acyltransferase family.</text>
</comment>
<name>R8BM64_PHAM7</name>
<evidence type="ECO:0000256" key="4">
    <source>
        <dbReference type="SAM" id="Phobius"/>
    </source>
</evidence>
<keyword evidence="4" id="KW-0472">Membrane</keyword>
<feature type="transmembrane region" description="Helical" evidence="4">
    <location>
        <begin position="12"/>
        <end position="35"/>
    </location>
</feature>
<dbReference type="KEGG" id="tmn:UCRPA7_4042"/>
<dbReference type="Proteomes" id="UP000014074">
    <property type="component" value="Unassembled WGS sequence"/>
</dbReference>
<keyword evidence="7" id="KW-1185">Reference proteome</keyword>
<dbReference type="eggNOG" id="KOG1505">
    <property type="taxonomic scope" value="Eukaryota"/>
</dbReference>
<evidence type="ECO:0000256" key="3">
    <source>
        <dbReference type="ARBA" id="ARBA00023315"/>
    </source>
</evidence>
<evidence type="ECO:0000256" key="2">
    <source>
        <dbReference type="ARBA" id="ARBA00022679"/>
    </source>
</evidence>
<dbReference type="HOGENOM" id="CLU_041844_6_0_1"/>
<reference evidence="7" key="1">
    <citation type="journal article" date="2013" name="Genome Announc.">
        <title>Draft genome sequence of the ascomycete Phaeoacremonium aleophilum strain UCR-PA7, a causal agent of the esca disease complex in grapevines.</title>
        <authorList>
            <person name="Blanco-Ulate B."/>
            <person name="Rolshausen P."/>
            <person name="Cantu D."/>
        </authorList>
    </citation>
    <scope>NUCLEOTIDE SEQUENCE [LARGE SCALE GENOMIC DNA]</scope>
    <source>
        <strain evidence="7">UCR-PA7</strain>
    </source>
</reference>
<dbReference type="AlphaFoldDB" id="R8BM64"/>
<dbReference type="SMART" id="SM00563">
    <property type="entry name" value="PlsC"/>
    <property type="match status" value="1"/>
</dbReference>
<keyword evidence="2 6" id="KW-0808">Transferase</keyword>
<dbReference type="GO" id="GO:0003841">
    <property type="term" value="F:1-acylglycerol-3-phosphate O-acyltransferase activity"/>
    <property type="evidence" value="ECO:0007669"/>
    <property type="project" value="TreeGrafter"/>
</dbReference>
<proteinExistence type="inferred from homology"/>
<evidence type="ECO:0000313" key="7">
    <source>
        <dbReference type="Proteomes" id="UP000014074"/>
    </source>
</evidence>
<keyword evidence="4" id="KW-0812">Transmembrane</keyword>
<evidence type="ECO:0000259" key="5">
    <source>
        <dbReference type="SMART" id="SM00563"/>
    </source>
</evidence>
<dbReference type="InterPro" id="IPR002123">
    <property type="entry name" value="Plipid/glycerol_acylTrfase"/>
</dbReference>
<feature type="transmembrane region" description="Helical" evidence="4">
    <location>
        <begin position="42"/>
        <end position="62"/>
    </location>
</feature>
<protein>
    <submittedName>
        <fullName evidence="6">Putative 1-acyl-sn-glycerol-3-phosphate acyltransferase protein</fullName>
    </submittedName>
</protein>
<dbReference type="PANTHER" id="PTHR10983:SF24">
    <property type="entry name" value="1-ACYLGLYCEROL-3-PHOSPHATE O-ACYLTRANSFERASE 3, ISOFORM E-RELATED"/>
    <property type="match status" value="1"/>
</dbReference>
<keyword evidence="3 6" id="KW-0012">Acyltransferase</keyword>
<evidence type="ECO:0000313" key="6">
    <source>
        <dbReference type="EMBL" id="EOO00468.1"/>
    </source>
</evidence>
<dbReference type="CDD" id="cd07990">
    <property type="entry name" value="LPLAT_LCLAT1-like"/>
    <property type="match status" value="1"/>
</dbReference>